<reference evidence="8 9" key="1">
    <citation type="submission" date="2020-02" db="EMBL/GenBank/DDBJ databases">
        <title>Comparative genomics of sulfur disproportionating microorganisms.</title>
        <authorList>
            <person name="Ward L.M."/>
            <person name="Bertran E."/>
            <person name="Johnston D.T."/>
        </authorList>
    </citation>
    <scope>NUCLEOTIDE SEQUENCE [LARGE SCALE GENOMIC DNA]</scope>
    <source>
        <strain evidence="8 9">DSM 100025</strain>
    </source>
</reference>
<sequence length="336" mass="34540">MRLLPFGGSRLGLDPGASTVRVFLDGHGPVLEEPAVIARRLGGAVVAAGAEAARYLGRTPDGLEAVHPLEAGLMADYEAARALFRELFRRAAAGPGLHRPRVAVCTPPGATPVECRALGETLQEAGARRVRFLPGLLAAAVGAGFSLESGRPRLLLDLGYGASRAAVVEGPGIRTVESAPGGREMDLALGRWILEAHGLRVGPASLEHAKRRLGTARPPGGAEPRADVAGSRPGGFPTTVTLSGADVRACLAPLLARVAEAVTAAAAALEPGPRAVAGAAGLTLVGEGARLPGLCDYLREATGFLAEVADEPERAAARGAAEALRQRRLRPLLRKA</sequence>
<comment type="caution">
    <text evidence="8">The sequence shown here is derived from an EMBL/GenBank/DDBJ whole genome shotgun (WGS) entry which is preliminary data.</text>
</comment>
<feature type="region of interest" description="Disordered" evidence="7">
    <location>
        <begin position="213"/>
        <end position="234"/>
    </location>
</feature>
<dbReference type="GO" id="GO:0000902">
    <property type="term" value="P:cell morphogenesis"/>
    <property type="evidence" value="ECO:0007669"/>
    <property type="project" value="InterPro"/>
</dbReference>
<dbReference type="InterPro" id="IPR056546">
    <property type="entry name" value="MreB_MamK-like"/>
</dbReference>
<evidence type="ECO:0000256" key="4">
    <source>
        <dbReference type="ARBA" id="ARBA00022840"/>
    </source>
</evidence>
<dbReference type="InterPro" id="IPR004753">
    <property type="entry name" value="MreB"/>
</dbReference>
<keyword evidence="3" id="KW-0547">Nucleotide-binding</keyword>
<evidence type="ECO:0000313" key="8">
    <source>
        <dbReference type="EMBL" id="NDY42171.1"/>
    </source>
</evidence>
<evidence type="ECO:0000256" key="2">
    <source>
        <dbReference type="ARBA" id="ARBA00022490"/>
    </source>
</evidence>
<evidence type="ECO:0000256" key="7">
    <source>
        <dbReference type="SAM" id="MobiDB-lite"/>
    </source>
</evidence>
<evidence type="ECO:0000256" key="5">
    <source>
        <dbReference type="ARBA" id="ARBA00022960"/>
    </source>
</evidence>
<name>A0A6N9TLM1_DISTH</name>
<dbReference type="Pfam" id="PF06723">
    <property type="entry name" value="MreB_Mbl"/>
    <property type="match status" value="1"/>
</dbReference>
<dbReference type="GO" id="GO:0005524">
    <property type="term" value="F:ATP binding"/>
    <property type="evidence" value="ECO:0007669"/>
    <property type="project" value="UniProtKB-KW"/>
</dbReference>
<evidence type="ECO:0000256" key="3">
    <source>
        <dbReference type="ARBA" id="ARBA00022741"/>
    </source>
</evidence>
<dbReference type="PANTHER" id="PTHR42749">
    <property type="entry name" value="CELL SHAPE-DETERMINING PROTEIN MREB"/>
    <property type="match status" value="1"/>
</dbReference>
<dbReference type="PANTHER" id="PTHR42749:SF1">
    <property type="entry name" value="CELL SHAPE-DETERMINING PROTEIN MREB"/>
    <property type="match status" value="1"/>
</dbReference>
<keyword evidence="2" id="KW-0963">Cytoplasm</keyword>
<keyword evidence="5" id="KW-0133">Cell shape</keyword>
<evidence type="ECO:0008006" key="10">
    <source>
        <dbReference type="Google" id="ProtNLM"/>
    </source>
</evidence>
<dbReference type="RefSeq" id="WP_163298317.1">
    <property type="nucleotide sequence ID" value="NZ_JAAGRR010000038.1"/>
</dbReference>
<comment type="subcellular location">
    <subcellularLocation>
        <location evidence="1">Cytoplasm</location>
    </subcellularLocation>
</comment>
<evidence type="ECO:0000256" key="6">
    <source>
        <dbReference type="ARBA" id="ARBA00023458"/>
    </source>
</evidence>
<gene>
    <name evidence="8" type="ORF">G3N55_04835</name>
</gene>
<keyword evidence="4" id="KW-0067">ATP-binding</keyword>
<organism evidence="8 9">
    <name type="scientific">Dissulfurirhabdus thermomarina</name>
    <dbReference type="NCBI Taxonomy" id="1765737"/>
    <lineage>
        <taxon>Bacteria</taxon>
        <taxon>Deltaproteobacteria</taxon>
        <taxon>Dissulfurirhabdaceae</taxon>
        <taxon>Dissulfurirhabdus</taxon>
    </lineage>
</organism>
<evidence type="ECO:0000256" key="1">
    <source>
        <dbReference type="ARBA" id="ARBA00004496"/>
    </source>
</evidence>
<dbReference type="EMBL" id="JAAGRR010000038">
    <property type="protein sequence ID" value="NDY42171.1"/>
    <property type="molecule type" value="Genomic_DNA"/>
</dbReference>
<dbReference type="PRINTS" id="PR01652">
    <property type="entry name" value="SHAPEPROTEIN"/>
</dbReference>
<dbReference type="Gene3D" id="3.30.420.40">
    <property type="match status" value="2"/>
</dbReference>
<dbReference type="Proteomes" id="UP000469346">
    <property type="component" value="Unassembled WGS sequence"/>
</dbReference>
<dbReference type="AlphaFoldDB" id="A0A6N9TLM1"/>
<dbReference type="GO" id="GO:0005737">
    <property type="term" value="C:cytoplasm"/>
    <property type="evidence" value="ECO:0007669"/>
    <property type="project" value="UniProtKB-SubCell"/>
</dbReference>
<comment type="similarity">
    <text evidence="6">Belongs to the FtsA/MreB family.</text>
</comment>
<dbReference type="SUPFAM" id="SSF53067">
    <property type="entry name" value="Actin-like ATPase domain"/>
    <property type="match status" value="2"/>
</dbReference>
<accession>A0A6N9TLM1</accession>
<proteinExistence type="inferred from homology"/>
<keyword evidence="9" id="KW-1185">Reference proteome</keyword>
<dbReference type="InterPro" id="IPR043129">
    <property type="entry name" value="ATPase_NBD"/>
</dbReference>
<dbReference type="GO" id="GO:0008360">
    <property type="term" value="P:regulation of cell shape"/>
    <property type="evidence" value="ECO:0007669"/>
    <property type="project" value="UniProtKB-KW"/>
</dbReference>
<protein>
    <recommendedName>
        <fullName evidence="10">Hsp70 family protein</fullName>
    </recommendedName>
</protein>
<evidence type="ECO:0000313" key="9">
    <source>
        <dbReference type="Proteomes" id="UP000469346"/>
    </source>
</evidence>